<keyword evidence="2" id="KW-0804">Transcription</keyword>
<keyword evidence="5" id="KW-1185">Reference proteome</keyword>
<dbReference type="InterPro" id="IPR005561">
    <property type="entry name" value="ANTAR"/>
</dbReference>
<organism evidence="4 5">
    <name type="scientific">Asanoa ferruginea</name>
    <dbReference type="NCBI Taxonomy" id="53367"/>
    <lineage>
        <taxon>Bacteria</taxon>
        <taxon>Bacillati</taxon>
        <taxon>Actinomycetota</taxon>
        <taxon>Actinomycetes</taxon>
        <taxon>Micromonosporales</taxon>
        <taxon>Micromonosporaceae</taxon>
        <taxon>Asanoa</taxon>
    </lineage>
</organism>
<dbReference type="PIRSF" id="PIRSF036625">
    <property type="entry name" value="GAF_ANTAR"/>
    <property type="match status" value="1"/>
</dbReference>
<dbReference type="Pfam" id="PF03861">
    <property type="entry name" value="ANTAR"/>
    <property type="match status" value="1"/>
</dbReference>
<protein>
    <submittedName>
        <fullName evidence="4">ANTAR domain-containing protein</fullName>
    </submittedName>
</protein>
<dbReference type="Pfam" id="PF13185">
    <property type="entry name" value="GAF_2"/>
    <property type="match status" value="1"/>
</dbReference>
<dbReference type="AlphaFoldDB" id="A0A3D9ZRW8"/>
<dbReference type="PROSITE" id="PS50921">
    <property type="entry name" value="ANTAR"/>
    <property type="match status" value="1"/>
</dbReference>
<dbReference type="Proteomes" id="UP000256913">
    <property type="component" value="Unassembled WGS sequence"/>
</dbReference>
<dbReference type="SMART" id="SM01012">
    <property type="entry name" value="ANTAR"/>
    <property type="match status" value="1"/>
</dbReference>
<gene>
    <name evidence="4" type="ORF">DFJ67_5669</name>
</gene>
<sequence length="245" mass="26082">MASISRWAHAHELIARQGSQLDRPGNVADALRRICGATATALTASGVGVSVVTSDGDWGFAIASNPACQVLEELQFTLGEGPCVDALATGRPVLVADVADDVAGRWPIYRSAVREKGVRSVFAFPLLAGSASVGVLDVFRGRAGAMNEEEVAQSLTFADIARTAILDGQHEAPVDEVPDGFDESPGYRAEVFQAQGMVMVQLGVTLAEALLRLRAHAYANDRTLADVARDVVGRALRFDRERRLP</sequence>
<evidence type="ECO:0000256" key="1">
    <source>
        <dbReference type="ARBA" id="ARBA00023015"/>
    </source>
</evidence>
<dbReference type="InterPro" id="IPR036388">
    <property type="entry name" value="WH-like_DNA-bd_sf"/>
</dbReference>
<dbReference type="RefSeq" id="WP_147315627.1">
    <property type="nucleotide sequence ID" value="NZ_BONB01000155.1"/>
</dbReference>
<dbReference type="GO" id="GO:0003723">
    <property type="term" value="F:RNA binding"/>
    <property type="evidence" value="ECO:0007669"/>
    <property type="project" value="InterPro"/>
</dbReference>
<dbReference type="EMBL" id="QUMQ01000001">
    <property type="protein sequence ID" value="REF99629.1"/>
    <property type="molecule type" value="Genomic_DNA"/>
</dbReference>
<dbReference type="Gene3D" id="1.10.10.10">
    <property type="entry name" value="Winged helix-like DNA-binding domain superfamily/Winged helix DNA-binding domain"/>
    <property type="match status" value="1"/>
</dbReference>
<proteinExistence type="predicted"/>
<dbReference type="InterPro" id="IPR029016">
    <property type="entry name" value="GAF-like_dom_sf"/>
</dbReference>
<evidence type="ECO:0000256" key="2">
    <source>
        <dbReference type="ARBA" id="ARBA00023163"/>
    </source>
</evidence>
<comment type="caution">
    <text evidence="4">The sequence shown here is derived from an EMBL/GenBank/DDBJ whole genome shotgun (WGS) entry which is preliminary data.</text>
</comment>
<dbReference type="Gene3D" id="3.30.450.40">
    <property type="match status" value="1"/>
</dbReference>
<evidence type="ECO:0000313" key="4">
    <source>
        <dbReference type="EMBL" id="REF99629.1"/>
    </source>
</evidence>
<feature type="domain" description="ANTAR" evidence="3">
    <location>
        <begin position="171"/>
        <end position="232"/>
    </location>
</feature>
<dbReference type="InterPro" id="IPR003018">
    <property type="entry name" value="GAF"/>
</dbReference>
<dbReference type="OrthoDB" id="7466251at2"/>
<name>A0A3D9ZRW8_9ACTN</name>
<reference evidence="4 5" key="1">
    <citation type="submission" date="2018-08" db="EMBL/GenBank/DDBJ databases">
        <title>Sequencing the genomes of 1000 actinobacteria strains.</title>
        <authorList>
            <person name="Klenk H.-P."/>
        </authorList>
    </citation>
    <scope>NUCLEOTIDE SEQUENCE [LARGE SCALE GENOMIC DNA]</scope>
    <source>
        <strain evidence="4 5">DSM 44099</strain>
    </source>
</reference>
<dbReference type="InterPro" id="IPR012074">
    <property type="entry name" value="GAF_ANTAR"/>
</dbReference>
<dbReference type="SUPFAM" id="SSF55781">
    <property type="entry name" value="GAF domain-like"/>
    <property type="match status" value="1"/>
</dbReference>
<evidence type="ECO:0000259" key="3">
    <source>
        <dbReference type="PROSITE" id="PS50921"/>
    </source>
</evidence>
<dbReference type="SMART" id="SM00065">
    <property type="entry name" value="GAF"/>
    <property type="match status" value="1"/>
</dbReference>
<keyword evidence="1" id="KW-0805">Transcription regulation</keyword>
<evidence type="ECO:0000313" key="5">
    <source>
        <dbReference type="Proteomes" id="UP000256913"/>
    </source>
</evidence>
<accession>A0A3D9ZRW8</accession>